<proteinExistence type="inferred from homology"/>
<evidence type="ECO:0000256" key="8">
    <source>
        <dbReference type="ARBA" id="ARBA00022723"/>
    </source>
</evidence>
<keyword evidence="8" id="KW-0479">Metal-binding</keyword>
<comment type="cofactor">
    <cofactor evidence="1">
        <name>Mg(2+)</name>
        <dbReference type="ChEBI" id="CHEBI:18420"/>
    </cofactor>
</comment>
<reference evidence="17" key="2">
    <citation type="submission" date="2013-05" db="EMBL/GenBank/DDBJ databases">
        <title>The genome and transcriptome of Haemonchus contortus: a key model parasite for drug and vaccine discovery.</title>
        <authorList>
            <person name="Laing R."/>
            <person name="Kikuchi T."/>
            <person name="Martinelli A."/>
            <person name="Tsai I.J."/>
            <person name="Beech R.N."/>
            <person name="Redman E."/>
            <person name="Holroyd N."/>
            <person name="Bartley D.J."/>
            <person name="Beasley H."/>
            <person name="Britton C."/>
            <person name="Curran D."/>
            <person name="Devaney E."/>
            <person name="Gilabert A."/>
            <person name="Jackson F."/>
            <person name="Hunt M."/>
            <person name="Johnston S."/>
            <person name="Kryukov I."/>
            <person name="Li K."/>
            <person name="Morrison A.A."/>
            <person name="Reid A.J."/>
            <person name="Sargison N."/>
            <person name="Saunders G."/>
            <person name="Wasmuth J.D."/>
            <person name="Wolstenholme A."/>
            <person name="Berriman M."/>
            <person name="Gilleard J.S."/>
            <person name="Cotton J.A."/>
        </authorList>
    </citation>
    <scope>NUCLEOTIDE SEQUENCE [LARGE SCALE GENOMIC DNA]</scope>
    <source>
        <strain evidence="17">ISE/inbred ISE</strain>
    </source>
</reference>
<evidence type="ECO:0000256" key="5">
    <source>
        <dbReference type="ARBA" id="ARBA00022490"/>
    </source>
</evidence>
<evidence type="ECO:0000256" key="1">
    <source>
        <dbReference type="ARBA" id="ARBA00001946"/>
    </source>
</evidence>
<evidence type="ECO:0000256" key="10">
    <source>
        <dbReference type="ARBA" id="ARBA00022741"/>
    </source>
</evidence>
<feature type="domain" description="Protein kinase" evidence="16">
    <location>
        <begin position="206"/>
        <end position="519"/>
    </location>
</feature>
<dbReference type="Pfam" id="PF13540">
    <property type="entry name" value="RCC1_2"/>
    <property type="match status" value="1"/>
</dbReference>
<dbReference type="Pfam" id="PF01391">
    <property type="entry name" value="Collagen"/>
    <property type="match status" value="2"/>
</dbReference>
<comment type="caution">
    <text evidence="17">The sequence shown here is derived from an EMBL/GenBank/DDBJ whole genome shotgun (WGS) entry which is preliminary data.</text>
</comment>
<dbReference type="PANTHER" id="PTHR44535">
    <property type="entry name" value="PROTEIN CBG16200"/>
    <property type="match status" value="1"/>
</dbReference>
<keyword evidence="6" id="KW-0723">Serine/threonine-protein kinase</keyword>
<feature type="region of interest" description="Disordered" evidence="15">
    <location>
        <begin position="68"/>
        <end position="287"/>
    </location>
</feature>
<dbReference type="SMART" id="SM01088">
    <property type="entry name" value="Col_cuticle_N"/>
    <property type="match status" value="1"/>
</dbReference>
<dbReference type="GO" id="GO:0005737">
    <property type="term" value="C:cytoplasm"/>
    <property type="evidence" value="ECO:0007669"/>
    <property type="project" value="UniProtKB-SubCell"/>
</dbReference>
<dbReference type="PROSITE" id="PS50012">
    <property type="entry name" value="RCC1_3"/>
    <property type="match status" value="3"/>
</dbReference>
<evidence type="ECO:0000256" key="11">
    <source>
        <dbReference type="ARBA" id="ARBA00022777"/>
    </source>
</evidence>
<dbReference type="GO" id="GO:0004674">
    <property type="term" value="F:protein serine/threonine kinase activity"/>
    <property type="evidence" value="ECO:0007669"/>
    <property type="project" value="UniProtKB-KW"/>
</dbReference>
<evidence type="ECO:0000259" key="16">
    <source>
        <dbReference type="PROSITE" id="PS50011"/>
    </source>
</evidence>
<keyword evidence="11 17" id="KW-0418">Kinase</keyword>
<organism evidence="17">
    <name type="scientific">Haemonchus contortus</name>
    <name type="common">Barber pole worm</name>
    <dbReference type="NCBI Taxonomy" id="6289"/>
    <lineage>
        <taxon>Eukaryota</taxon>
        <taxon>Metazoa</taxon>
        <taxon>Ecdysozoa</taxon>
        <taxon>Nematoda</taxon>
        <taxon>Chromadorea</taxon>
        <taxon>Rhabditida</taxon>
        <taxon>Rhabditina</taxon>
        <taxon>Rhabditomorpha</taxon>
        <taxon>Strongyloidea</taxon>
        <taxon>Trichostrongylidae</taxon>
        <taxon>Haemonchus</taxon>
    </lineage>
</organism>
<accession>W6NFV2</accession>
<keyword evidence="9" id="KW-0677">Repeat</keyword>
<dbReference type="GO" id="GO:0046872">
    <property type="term" value="F:metal ion binding"/>
    <property type="evidence" value="ECO:0007669"/>
    <property type="project" value="UniProtKB-KW"/>
</dbReference>
<evidence type="ECO:0000256" key="7">
    <source>
        <dbReference type="ARBA" id="ARBA00022553"/>
    </source>
</evidence>
<name>W6NFV2_HAECO</name>
<keyword evidence="7" id="KW-0597">Phosphoprotein</keyword>
<dbReference type="PROSITE" id="PS00108">
    <property type="entry name" value="PROTEIN_KINASE_ST"/>
    <property type="match status" value="1"/>
</dbReference>
<dbReference type="GO" id="GO:0005581">
    <property type="term" value="C:collagen trimer"/>
    <property type="evidence" value="ECO:0007669"/>
    <property type="project" value="UniProtKB-KW"/>
</dbReference>
<evidence type="ECO:0000256" key="15">
    <source>
        <dbReference type="SAM" id="MobiDB-lite"/>
    </source>
</evidence>
<dbReference type="Pfam" id="PF00069">
    <property type="entry name" value="Pkinase"/>
    <property type="match status" value="1"/>
</dbReference>
<keyword evidence="12" id="KW-0067">ATP-binding</keyword>
<reference evidence="17" key="1">
    <citation type="submission" date="2013-03" db="EMBL/GenBank/DDBJ databases">
        <authorList>
            <person name="Aslett M."/>
        </authorList>
    </citation>
    <scope>NUCLEOTIDE SEQUENCE [LARGE SCALE GENOMIC DNA]</scope>
    <source>
        <strain evidence="17">ISE/inbred ISE</strain>
    </source>
</reference>
<feature type="compositionally biased region" description="Low complexity" evidence="15">
    <location>
        <begin position="164"/>
        <end position="175"/>
    </location>
</feature>
<evidence type="ECO:0000256" key="12">
    <source>
        <dbReference type="ARBA" id="ARBA00022840"/>
    </source>
</evidence>
<feature type="compositionally biased region" description="Pro residues" evidence="15">
    <location>
        <begin position="102"/>
        <end position="114"/>
    </location>
</feature>
<dbReference type="SUPFAM" id="SSF56112">
    <property type="entry name" value="Protein kinase-like (PK-like)"/>
    <property type="match status" value="1"/>
</dbReference>
<evidence type="ECO:0000256" key="3">
    <source>
        <dbReference type="ARBA" id="ARBA00010886"/>
    </source>
</evidence>
<evidence type="ECO:0000256" key="9">
    <source>
        <dbReference type="ARBA" id="ARBA00022737"/>
    </source>
</evidence>
<dbReference type="InterPro" id="IPR002486">
    <property type="entry name" value="Col_cuticle_N"/>
</dbReference>
<dbReference type="Gene3D" id="3.30.200.20">
    <property type="entry name" value="Phosphorylase Kinase, domain 1"/>
    <property type="match status" value="1"/>
</dbReference>
<dbReference type="PROSITE" id="PS50011">
    <property type="entry name" value="PROTEIN_KINASE_DOM"/>
    <property type="match status" value="1"/>
</dbReference>
<evidence type="ECO:0000313" key="17">
    <source>
        <dbReference type="EMBL" id="CDL96211.1"/>
    </source>
</evidence>
<keyword evidence="13" id="KW-0460">Magnesium</keyword>
<feature type="compositionally biased region" description="Low complexity" evidence="15">
    <location>
        <begin position="78"/>
        <end position="97"/>
    </location>
</feature>
<dbReference type="Pfam" id="PF01484">
    <property type="entry name" value="Col_cuticle_N"/>
    <property type="match status" value="1"/>
</dbReference>
<dbReference type="Gene3D" id="1.10.510.10">
    <property type="entry name" value="Transferase(Phosphotransferase) domain 1"/>
    <property type="match status" value="1"/>
</dbReference>
<dbReference type="GO" id="GO:0005524">
    <property type="term" value="F:ATP binding"/>
    <property type="evidence" value="ECO:0007669"/>
    <property type="project" value="UniProtKB-KW"/>
</dbReference>
<dbReference type="EC" id="2.7.11.1" evidence="4"/>
<keyword evidence="5" id="KW-0963">Cytoplasm</keyword>
<comment type="subcellular location">
    <subcellularLocation>
        <location evidence="2">Cytoplasm</location>
    </subcellularLocation>
</comment>
<evidence type="ECO:0000256" key="14">
    <source>
        <dbReference type="PROSITE-ProRule" id="PRU00235"/>
    </source>
</evidence>
<gene>
    <name evidence="17" type="ORF">HCOI_01731200</name>
</gene>
<dbReference type="PRINTS" id="PR00633">
    <property type="entry name" value="RCCNDNSATION"/>
</dbReference>
<evidence type="ECO:0000256" key="4">
    <source>
        <dbReference type="ARBA" id="ARBA00012513"/>
    </source>
</evidence>
<feature type="repeat" description="RCC1" evidence="14">
    <location>
        <begin position="576"/>
        <end position="625"/>
    </location>
</feature>
<dbReference type="InterPro" id="IPR008271">
    <property type="entry name" value="Ser/Thr_kinase_AS"/>
</dbReference>
<keyword evidence="11 17" id="KW-0808">Transferase</keyword>
<sequence length="652" mass="68054">MARLLVGIISAASGVTILAAIMTAAYIYVDINNFFDDTMKDMEEFKIIANDAWSKMIITNYASHRSPREAYGKKSANVTKGSVTVSKSSGGTCKSCGAQPNKCPPGPPGPPGIPGEPGVDGEDGQPGTTPTSDYTTLGKDDGSCIMCPEGEPGPAGPDGPEGPAGPDGQDGAPGEAGEDGAPGEEGPAGVPGKDGEMGPVGEPGPPGKNGKRGQGKPGPAGEPGPEGPAGKPGTDGEAGSPGMDGEPGVEGPAGNSGEDGEDGEAGPPGESGTPGEDAQYCPCPDRTLPYPSDEVHLLSRIQHPNIISYYDSFEEDGILMIEMEFADGGTLAQFLVKCQTFIPEDTVTDLMIQMLSAVAYLHENSVLHRDLKTANVFLMKDGFVKIGDFGISKVMGTETLAQGAKTVVGTPYYISPEMCSGKTYNEKSDMWALGCILYEMVCLQKAFEGENLPALVNKIMTMLRPPVSAAPVISPSSNHTTTSILYALDPGTITMQPVEGLPKRIAIKQVAISRTHAMVLSYDNEIFAWGSNAHGQLGLGDTAPRSTPEKVVSLRGRDVLSIGVGSGFSVVRCDRGTILACGDARMVGLGGNEDVLRPTLLDDLLRVHISELVCGMEHCMVLTEEGDIYVWGNSEDGRLGTGKSEWVTTPTK</sequence>
<feature type="non-terminal residue" evidence="17">
    <location>
        <position position="652"/>
    </location>
</feature>
<dbReference type="Gene3D" id="2.130.10.30">
    <property type="entry name" value="Regulator of chromosome condensation 1/beta-lactamase-inhibitor protein II"/>
    <property type="match status" value="1"/>
</dbReference>
<feature type="repeat" description="RCC1" evidence="14">
    <location>
        <begin position="626"/>
        <end position="652"/>
    </location>
</feature>
<dbReference type="GO" id="GO:0042302">
    <property type="term" value="F:structural constituent of cuticle"/>
    <property type="evidence" value="ECO:0007669"/>
    <property type="project" value="InterPro"/>
</dbReference>
<dbReference type="AlphaFoldDB" id="W6NFV2"/>
<dbReference type="SMART" id="SM00220">
    <property type="entry name" value="S_TKc"/>
    <property type="match status" value="1"/>
</dbReference>
<dbReference type="InterPro" id="IPR008160">
    <property type="entry name" value="Collagen"/>
</dbReference>
<keyword evidence="10" id="KW-0547">Nucleotide-binding</keyword>
<dbReference type="InterPro" id="IPR000719">
    <property type="entry name" value="Prot_kinase_dom"/>
</dbReference>
<comment type="similarity">
    <text evidence="3">Belongs to the protein kinase superfamily. NEK Ser/Thr protein kinase family. NIMA subfamily.</text>
</comment>
<dbReference type="InterPro" id="IPR009091">
    <property type="entry name" value="RCC1/BLIP-II"/>
</dbReference>
<feature type="repeat" description="RCC1" evidence="14">
    <location>
        <begin position="524"/>
        <end position="575"/>
    </location>
</feature>
<dbReference type="PANTHER" id="PTHR44535:SF5">
    <property type="entry name" value="PROTEIN KINASE DOMAIN-CONTAINING PROTEIN"/>
    <property type="match status" value="1"/>
</dbReference>
<dbReference type="Pfam" id="PF00415">
    <property type="entry name" value="RCC1"/>
    <property type="match status" value="1"/>
</dbReference>
<evidence type="ECO:0000256" key="2">
    <source>
        <dbReference type="ARBA" id="ARBA00004496"/>
    </source>
</evidence>
<evidence type="ECO:0000256" key="13">
    <source>
        <dbReference type="ARBA" id="ARBA00022842"/>
    </source>
</evidence>
<protein>
    <recommendedName>
        <fullName evidence="4">non-specific serine/threonine protein kinase</fullName>
        <ecNumber evidence="4">2.7.11.1</ecNumber>
    </recommendedName>
</protein>
<dbReference type="EMBL" id="CAVP010059955">
    <property type="protein sequence ID" value="CDL96211.1"/>
    <property type="molecule type" value="Genomic_DNA"/>
</dbReference>
<dbReference type="InterPro" id="IPR051997">
    <property type="entry name" value="STK_NEK"/>
</dbReference>
<keyword evidence="17" id="KW-0176">Collagen</keyword>
<evidence type="ECO:0000256" key="6">
    <source>
        <dbReference type="ARBA" id="ARBA00022527"/>
    </source>
</evidence>
<dbReference type="InterPro" id="IPR011009">
    <property type="entry name" value="Kinase-like_dom_sf"/>
</dbReference>
<dbReference type="InterPro" id="IPR000408">
    <property type="entry name" value="Reg_chr_condens"/>
</dbReference>
<dbReference type="SUPFAM" id="SSF50985">
    <property type="entry name" value="RCC1/BLIP-II"/>
    <property type="match status" value="1"/>
</dbReference>